<evidence type="ECO:0000256" key="1">
    <source>
        <dbReference type="SAM" id="MobiDB-lite"/>
    </source>
</evidence>
<reference evidence="3 4" key="1">
    <citation type="journal article" date="2014" name="Nat. Genet.">
        <title>Genome sequence of the hot pepper provides insights into the evolution of pungency in Capsicum species.</title>
        <authorList>
            <person name="Kim S."/>
            <person name="Park M."/>
            <person name="Yeom S.I."/>
            <person name="Kim Y.M."/>
            <person name="Lee J.M."/>
            <person name="Lee H.A."/>
            <person name="Seo E."/>
            <person name="Choi J."/>
            <person name="Cheong K."/>
            <person name="Kim K.T."/>
            <person name="Jung K."/>
            <person name="Lee G.W."/>
            <person name="Oh S.K."/>
            <person name="Bae C."/>
            <person name="Kim S.B."/>
            <person name="Lee H.Y."/>
            <person name="Kim S.Y."/>
            <person name="Kim M.S."/>
            <person name="Kang B.C."/>
            <person name="Jo Y.D."/>
            <person name="Yang H.B."/>
            <person name="Jeong H.J."/>
            <person name="Kang W.H."/>
            <person name="Kwon J.K."/>
            <person name="Shin C."/>
            <person name="Lim J.Y."/>
            <person name="Park J.H."/>
            <person name="Huh J.H."/>
            <person name="Kim J.S."/>
            <person name="Kim B.D."/>
            <person name="Cohen O."/>
            <person name="Paran I."/>
            <person name="Suh M.C."/>
            <person name="Lee S.B."/>
            <person name="Kim Y.K."/>
            <person name="Shin Y."/>
            <person name="Noh S.J."/>
            <person name="Park J."/>
            <person name="Seo Y.S."/>
            <person name="Kwon S.Y."/>
            <person name="Kim H.A."/>
            <person name="Park J.M."/>
            <person name="Kim H.J."/>
            <person name="Choi S.B."/>
            <person name="Bosland P.W."/>
            <person name="Reeves G."/>
            <person name="Jo S.H."/>
            <person name="Lee B.W."/>
            <person name="Cho H.T."/>
            <person name="Choi H.S."/>
            <person name="Lee M.S."/>
            <person name="Yu Y."/>
            <person name="Do Choi Y."/>
            <person name="Park B.S."/>
            <person name="van Deynze A."/>
            <person name="Ashrafi H."/>
            <person name="Hill T."/>
            <person name="Kim W.T."/>
            <person name="Pai H.S."/>
            <person name="Ahn H.K."/>
            <person name="Yeam I."/>
            <person name="Giovannoni J.J."/>
            <person name="Rose J.K."/>
            <person name="Sorensen I."/>
            <person name="Lee S.J."/>
            <person name="Kim R.W."/>
            <person name="Choi I.Y."/>
            <person name="Choi B.S."/>
            <person name="Lim J.S."/>
            <person name="Lee Y.H."/>
            <person name="Choi D."/>
        </authorList>
    </citation>
    <scope>NUCLEOTIDE SEQUENCE [LARGE SCALE GENOMIC DNA]</scope>
    <source>
        <strain evidence="4">cv. CM334</strain>
    </source>
</reference>
<comment type="caution">
    <text evidence="3">The sequence shown here is derived from an EMBL/GenBank/DDBJ whole genome shotgun (WGS) entry which is preliminary data.</text>
</comment>
<dbReference type="PANTHER" id="PTHR45496:SF12">
    <property type="entry name" value="J DOMAIN-CONTAINING PROTEIN"/>
    <property type="match status" value="1"/>
</dbReference>
<feature type="region of interest" description="Disordered" evidence="1">
    <location>
        <begin position="128"/>
        <end position="175"/>
    </location>
</feature>
<sequence>MHSNTINEHPNYYSVLKVPNYTHDYQVILNSFKNATELLNPNVNRYPLASEAFRVVVRAWSVLSNQIQKNRFDDELRKMEKGGRFFDPTRKSCLGDGGRSFWNPTQMTRFDNVLKSGSFFGPDQTRLDDGLKTNDNGGSFSNTTQKTRIDDGGGSSLNPTPKTHIDDGLKTNEKGGTFSNPTWKTRLDTFWTMCPYCYNVYEFLKDYEDCSLRCLNEKCRRVLHALPIVGPPPPPEVAENGEYYCFGFSVLGTEGKSLWSPFVMNKKNDDTCIEISNDEVEDRNGTKEESLGVEDELIDANGDEKNEGCTSFETKRIKMMAKSVNKVLGKGNKVNMNEIVYNVEGNDNFDFANVVGEKTNENNNVEGNDNDFDIGNVGGENNNENNNVEGNGDFGFGQNTYDDNIEFFMGDDDDDITVHLQEHLDMGAQDIGTLFT</sequence>
<evidence type="ECO:0000313" key="3">
    <source>
        <dbReference type="EMBL" id="PHT65711.1"/>
    </source>
</evidence>
<dbReference type="InterPro" id="IPR036869">
    <property type="entry name" value="J_dom_sf"/>
</dbReference>
<keyword evidence="4" id="KW-1185">Reference proteome</keyword>
<name>A0A2G2Y832_CAPAN</name>
<dbReference type="AlphaFoldDB" id="A0A2G2Y832"/>
<evidence type="ECO:0000313" key="4">
    <source>
        <dbReference type="Proteomes" id="UP000222542"/>
    </source>
</evidence>
<dbReference type="InterPro" id="IPR053052">
    <property type="entry name" value="Imprinting_Balance_Reg"/>
</dbReference>
<dbReference type="InterPro" id="IPR001623">
    <property type="entry name" value="DnaJ_domain"/>
</dbReference>
<feature type="compositionally biased region" description="Basic and acidic residues" evidence="1">
    <location>
        <begin position="163"/>
        <end position="173"/>
    </location>
</feature>
<evidence type="ECO:0000259" key="2">
    <source>
        <dbReference type="PROSITE" id="PS50076"/>
    </source>
</evidence>
<organism evidence="3 4">
    <name type="scientific">Capsicum annuum</name>
    <name type="common">Capsicum pepper</name>
    <dbReference type="NCBI Taxonomy" id="4072"/>
    <lineage>
        <taxon>Eukaryota</taxon>
        <taxon>Viridiplantae</taxon>
        <taxon>Streptophyta</taxon>
        <taxon>Embryophyta</taxon>
        <taxon>Tracheophyta</taxon>
        <taxon>Spermatophyta</taxon>
        <taxon>Magnoliopsida</taxon>
        <taxon>eudicotyledons</taxon>
        <taxon>Gunneridae</taxon>
        <taxon>Pentapetalae</taxon>
        <taxon>asterids</taxon>
        <taxon>lamiids</taxon>
        <taxon>Solanales</taxon>
        <taxon>Solanaceae</taxon>
        <taxon>Solanoideae</taxon>
        <taxon>Capsiceae</taxon>
        <taxon>Capsicum</taxon>
    </lineage>
</organism>
<protein>
    <recommendedName>
        <fullName evidence="2">J domain-containing protein</fullName>
    </recommendedName>
</protein>
<dbReference type="SUPFAM" id="SSF46565">
    <property type="entry name" value="Chaperone J-domain"/>
    <property type="match status" value="1"/>
</dbReference>
<proteinExistence type="predicted"/>
<dbReference type="InterPro" id="IPR018253">
    <property type="entry name" value="DnaJ_domain_CS"/>
</dbReference>
<dbReference type="PROSITE" id="PS50076">
    <property type="entry name" value="DNAJ_2"/>
    <property type="match status" value="1"/>
</dbReference>
<dbReference type="EMBL" id="AYRZ02000012">
    <property type="protein sequence ID" value="PHT65711.1"/>
    <property type="molecule type" value="Genomic_DNA"/>
</dbReference>
<dbReference type="Gramene" id="PHT65711">
    <property type="protein sequence ID" value="PHT65711"/>
    <property type="gene ID" value="T459_30136"/>
</dbReference>
<dbReference type="OMA" id="HGAKTFA"/>
<dbReference type="Gene3D" id="1.10.287.110">
    <property type="entry name" value="DnaJ domain"/>
    <property type="match status" value="1"/>
</dbReference>
<gene>
    <name evidence="3" type="ORF">T459_30136</name>
</gene>
<dbReference type="Proteomes" id="UP000222542">
    <property type="component" value="Unassembled WGS sequence"/>
</dbReference>
<feature type="compositionally biased region" description="Polar residues" evidence="1">
    <location>
        <begin position="133"/>
        <end position="146"/>
    </location>
</feature>
<accession>A0A2G2Y832</accession>
<feature type="domain" description="J" evidence="2">
    <location>
        <begin position="11"/>
        <end position="76"/>
    </location>
</feature>
<dbReference type="PROSITE" id="PS00636">
    <property type="entry name" value="DNAJ_1"/>
    <property type="match status" value="1"/>
</dbReference>
<reference evidence="3 4" key="2">
    <citation type="journal article" date="2017" name="Genome Biol.">
        <title>New reference genome sequences of hot pepper reveal the massive evolution of plant disease-resistance genes by retroduplication.</title>
        <authorList>
            <person name="Kim S."/>
            <person name="Park J."/>
            <person name="Yeom S.I."/>
            <person name="Kim Y.M."/>
            <person name="Seo E."/>
            <person name="Kim K.T."/>
            <person name="Kim M.S."/>
            <person name="Lee J.M."/>
            <person name="Cheong K."/>
            <person name="Shin H.S."/>
            <person name="Kim S.B."/>
            <person name="Han K."/>
            <person name="Lee J."/>
            <person name="Park M."/>
            <person name="Lee H.A."/>
            <person name="Lee H.Y."/>
            <person name="Lee Y."/>
            <person name="Oh S."/>
            <person name="Lee J.H."/>
            <person name="Choi E."/>
            <person name="Choi E."/>
            <person name="Lee S.E."/>
            <person name="Jeon J."/>
            <person name="Kim H."/>
            <person name="Choi G."/>
            <person name="Song H."/>
            <person name="Lee J."/>
            <person name="Lee S.C."/>
            <person name="Kwon J.K."/>
            <person name="Lee H.Y."/>
            <person name="Koo N."/>
            <person name="Hong Y."/>
            <person name="Kim R.W."/>
            <person name="Kang W.H."/>
            <person name="Huh J.H."/>
            <person name="Kang B.C."/>
            <person name="Yang T.J."/>
            <person name="Lee Y.H."/>
            <person name="Bennetzen J.L."/>
            <person name="Choi D."/>
        </authorList>
    </citation>
    <scope>NUCLEOTIDE SEQUENCE [LARGE SCALE GENOMIC DNA]</scope>
    <source>
        <strain evidence="4">cv. CM334</strain>
    </source>
</reference>
<dbReference type="STRING" id="4072.A0A2G2Y832"/>
<dbReference type="PANTHER" id="PTHR45496">
    <property type="entry name" value="CHAPERONE DNAJ-DOMAIN SUPERFAMILY PROTEIN"/>
    <property type="match status" value="1"/>
</dbReference>